<accession>A0A3B1A920</accession>
<feature type="domain" description="FMN-binding" evidence="5">
    <location>
        <begin position="93"/>
        <end position="181"/>
    </location>
</feature>
<feature type="transmembrane region" description="Helical" evidence="4">
    <location>
        <begin position="604"/>
        <end position="621"/>
    </location>
</feature>
<sequence>MLHILDNGVIRGMNCRKAIQFLLLLMLLWLTTGVTLANSELPRFVDAVTAQEIFPTADKLGAPTGEPPVAPAYKNGKQLGFVFLTSDYVNTTGYSGKPIHQLVAIDMQGIIKKVLLVEHHEPIVLIGIPEKRITAVLKDYEGLDVGKLVRTAQDHKVDIVTGATVTVMVMDDNILRSAIKVARHYGLSGLAPKRKQIGPVASVNPDINVIKDWQALVEEGSVHRLKITVEQINQAFKNTGNPQVLKFPEEGNADDIFIELYAAVVSIPSIGRSLLGEREYLNLQKKLKPGEQAILLAGAGRFSFKGSGYVRGGIFDRFQIIQGDTSIRFHDREHKRLHRLAAEGAPKLKDVDLFRTPANLKFNAVSPWKLQLLVSREIAPTKKVFLTFNLNYSTPKAYLLFTEVKAKETASSQQAKPIWVKMWELKSVEAAALVFALGILTLIFFFQDWLVKRPKLTDQIRVGYLIFTLLVIGWYFNAQLSVVNILAMFNALATGFDWSYFLMEPLIFILWGSVAAALLFWGRGPYCGWLCPFGALQELINRLAKVFKIKQVTVPWAIHERIWTFKYLIFLLLFGFSLYSLEWAERLAEVEPFKTAIILKFVREWPYVIFALAVLLPGIFIERFYCRYLCPLGAALAIPGRMRMFAWLKRYKECGAPCQRCANECMVQAIHREGEINVNECLYCLHCQVVYSDDHACPVVIQKRLKRERHSARATSPDGGDESAIKVALKHTKQLQ</sequence>
<gene>
    <name evidence="6" type="ORF">MNBD_GAMMA23-1794</name>
</gene>
<dbReference type="InterPro" id="IPR052378">
    <property type="entry name" value="NosR_regulator"/>
</dbReference>
<dbReference type="PIRSF" id="PIRSF036354">
    <property type="entry name" value="NosR"/>
    <property type="match status" value="1"/>
</dbReference>
<name>A0A3B1A920_9ZZZZ</name>
<dbReference type="Pfam" id="PF04205">
    <property type="entry name" value="FMN_bind"/>
    <property type="match status" value="1"/>
</dbReference>
<dbReference type="InterPro" id="IPR011399">
    <property type="entry name" value="NosR"/>
</dbReference>
<dbReference type="PANTHER" id="PTHR30224:SF4">
    <property type="entry name" value="ELECTRON TRANSPORT PROTEIN YCCM-RELATED"/>
    <property type="match status" value="1"/>
</dbReference>
<dbReference type="InterPro" id="IPR007329">
    <property type="entry name" value="FMN-bd"/>
</dbReference>
<evidence type="ECO:0000256" key="3">
    <source>
        <dbReference type="ARBA" id="ARBA00023136"/>
    </source>
</evidence>
<proteinExistence type="predicted"/>
<evidence type="ECO:0000256" key="2">
    <source>
        <dbReference type="ARBA" id="ARBA00022475"/>
    </source>
</evidence>
<feature type="transmembrane region" description="Helical" evidence="4">
    <location>
        <begin position="430"/>
        <end position="450"/>
    </location>
</feature>
<feature type="transmembrane region" description="Helical" evidence="4">
    <location>
        <begin position="462"/>
        <end position="486"/>
    </location>
</feature>
<dbReference type="GO" id="GO:0010181">
    <property type="term" value="F:FMN binding"/>
    <property type="evidence" value="ECO:0007669"/>
    <property type="project" value="InterPro"/>
</dbReference>
<evidence type="ECO:0000256" key="1">
    <source>
        <dbReference type="ARBA" id="ARBA00004236"/>
    </source>
</evidence>
<protein>
    <submittedName>
        <fullName evidence="6">Nitrous oxide reductase maturation protein NosR</fullName>
    </submittedName>
</protein>
<evidence type="ECO:0000256" key="4">
    <source>
        <dbReference type="SAM" id="Phobius"/>
    </source>
</evidence>
<organism evidence="6">
    <name type="scientific">hydrothermal vent metagenome</name>
    <dbReference type="NCBI Taxonomy" id="652676"/>
    <lineage>
        <taxon>unclassified sequences</taxon>
        <taxon>metagenomes</taxon>
        <taxon>ecological metagenomes</taxon>
    </lineage>
</organism>
<dbReference type="Pfam" id="PF12801">
    <property type="entry name" value="Fer4_5"/>
    <property type="match status" value="2"/>
</dbReference>
<evidence type="ECO:0000259" key="5">
    <source>
        <dbReference type="SMART" id="SM00900"/>
    </source>
</evidence>
<dbReference type="GO" id="GO:0003677">
    <property type="term" value="F:DNA binding"/>
    <property type="evidence" value="ECO:0007669"/>
    <property type="project" value="InterPro"/>
</dbReference>
<dbReference type="GO" id="GO:0045893">
    <property type="term" value="P:positive regulation of DNA-templated transcription"/>
    <property type="evidence" value="ECO:0007669"/>
    <property type="project" value="InterPro"/>
</dbReference>
<dbReference type="InterPro" id="IPR017896">
    <property type="entry name" value="4Fe4S_Fe-S-bd"/>
</dbReference>
<keyword evidence="4" id="KW-0812">Transmembrane</keyword>
<dbReference type="AlphaFoldDB" id="A0A3B1A920"/>
<comment type="subcellular location">
    <subcellularLocation>
        <location evidence="1">Cell membrane</location>
    </subcellularLocation>
</comment>
<dbReference type="SMART" id="SM00900">
    <property type="entry name" value="FMN_bind"/>
    <property type="match status" value="1"/>
</dbReference>
<dbReference type="GO" id="GO:0005886">
    <property type="term" value="C:plasma membrane"/>
    <property type="evidence" value="ECO:0007669"/>
    <property type="project" value="UniProtKB-SubCell"/>
</dbReference>
<keyword evidence="2" id="KW-1003">Cell membrane</keyword>
<evidence type="ECO:0000313" key="6">
    <source>
        <dbReference type="EMBL" id="VAW96523.1"/>
    </source>
</evidence>
<feature type="transmembrane region" description="Helical" evidence="4">
    <location>
        <begin position="498"/>
        <end position="521"/>
    </location>
</feature>
<dbReference type="EMBL" id="UOFT01000052">
    <property type="protein sequence ID" value="VAW96523.1"/>
    <property type="molecule type" value="Genomic_DNA"/>
</dbReference>
<dbReference type="PANTHER" id="PTHR30224">
    <property type="entry name" value="ELECTRON TRANSPORT PROTEIN"/>
    <property type="match status" value="1"/>
</dbReference>
<dbReference type="SUPFAM" id="SSF54862">
    <property type="entry name" value="4Fe-4S ferredoxins"/>
    <property type="match status" value="1"/>
</dbReference>
<keyword evidence="3 4" id="KW-0472">Membrane</keyword>
<reference evidence="6" key="1">
    <citation type="submission" date="2018-06" db="EMBL/GenBank/DDBJ databases">
        <authorList>
            <person name="Zhirakovskaya E."/>
        </authorList>
    </citation>
    <scope>NUCLEOTIDE SEQUENCE</scope>
</reference>
<feature type="transmembrane region" description="Helical" evidence="4">
    <location>
        <begin position="567"/>
        <end position="584"/>
    </location>
</feature>
<keyword evidence="4" id="KW-1133">Transmembrane helix</keyword>